<dbReference type="GO" id="GO:0005506">
    <property type="term" value="F:iron ion binding"/>
    <property type="evidence" value="ECO:0007669"/>
    <property type="project" value="InterPro"/>
</dbReference>
<evidence type="ECO:0000256" key="5">
    <source>
        <dbReference type="ARBA" id="ARBA00023002"/>
    </source>
</evidence>
<protein>
    <submittedName>
        <fullName evidence="8">Cytochrome P450 140</fullName>
        <ecNumber evidence="8">1.14.-.-</ecNumber>
    </submittedName>
</protein>
<organism evidence="8 9">
    <name type="scientific">Mycobacterium attenuatum</name>
    <dbReference type="NCBI Taxonomy" id="2341086"/>
    <lineage>
        <taxon>Bacteria</taxon>
        <taxon>Bacillati</taxon>
        <taxon>Actinomycetota</taxon>
        <taxon>Actinomycetes</taxon>
        <taxon>Mycobacteriales</taxon>
        <taxon>Mycobacteriaceae</taxon>
        <taxon>Mycobacterium</taxon>
    </lineage>
</organism>
<keyword evidence="9" id="KW-1185">Reference proteome</keyword>
<dbReference type="GO" id="GO:0008395">
    <property type="term" value="F:steroid hydroxylase activity"/>
    <property type="evidence" value="ECO:0007669"/>
    <property type="project" value="TreeGrafter"/>
</dbReference>
<reference evidence="8 9" key="1">
    <citation type="submission" date="2018-09" db="EMBL/GenBank/DDBJ databases">
        <authorList>
            <person name="Tagini F."/>
        </authorList>
    </citation>
    <scope>NUCLEOTIDE SEQUENCE [LARGE SCALE GENOMIC DNA]</scope>
    <source>
        <strain evidence="8 9">MK136</strain>
    </source>
</reference>
<dbReference type="AlphaFoldDB" id="A0A498Q5K2"/>
<dbReference type="InterPro" id="IPR002397">
    <property type="entry name" value="Cyt_P450_B"/>
</dbReference>
<dbReference type="GO" id="GO:0036199">
    <property type="term" value="F:cholest-4-en-3-one 26-monooxygenase activity"/>
    <property type="evidence" value="ECO:0007669"/>
    <property type="project" value="TreeGrafter"/>
</dbReference>
<dbReference type="Proteomes" id="UP000273307">
    <property type="component" value="Unassembled WGS sequence"/>
</dbReference>
<accession>A0A498Q5K2</accession>
<keyword evidence="5 8" id="KW-0560">Oxidoreductase</keyword>
<proteinExistence type="inferred from homology"/>
<dbReference type="InterPro" id="IPR036396">
    <property type="entry name" value="Cyt_P450_sf"/>
</dbReference>
<name>A0A498Q5K2_9MYCO</name>
<keyword evidence="3" id="KW-0349">Heme</keyword>
<dbReference type="CDD" id="cd20625">
    <property type="entry name" value="CYP164-like"/>
    <property type="match status" value="1"/>
</dbReference>
<dbReference type="PANTHER" id="PTHR46696">
    <property type="entry name" value="P450, PUTATIVE (EUROFUNG)-RELATED"/>
    <property type="match status" value="1"/>
</dbReference>
<dbReference type="InterPro" id="IPR001128">
    <property type="entry name" value="Cyt_P450"/>
</dbReference>
<evidence type="ECO:0000313" key="9">
    <source>
        <dbReference type="Proteomes" id="UP000273307"/>
    </source>
</evidence>
<evidence type="ECO:0000256" key="2">
    <source>
        <dbReference type="ARBA" id="ARBA00010617"/>
    </source>
</evidence>
<keyword evidence="7" id="KW-0503">Monooxygenase</keyword>
<sequence length="425" mass="46038">MSARSDLSMLLRLYRSRLRLAASAALGDPVAGVLGVPRGGDGYARYEQIRARGDLVRGRSGLCMTASHAVCSHVLRSEKFLAAPTSAVRLKLRPLNWQHGGMLVHPLDDSLASANPPEHTSLRKVVAPWFSPEVIRGHRGFIEDVVAGQLDQLDPSGPVDLIDEFAIQVPSKVICALLGLSPHDHFRFARWGIEFGATVDGARGLRDRHRTQLLLAEMTDYFAAVIAQRSRHPGDDMISTMVTAVAQGHMTEVQLLATCQALLIGGFVTTSNIIGNAVVALSENPDQREAFTANLDRADHVVEETLRLQAPAQYSVRVAGETTVLVDLELRAGTPVVALLAAANRDPTVFVEPNRFDIGRPNARDHLSFAAGVHYCLGASLARMEGAIALRALYERFPRLTAAGAVDYVPSRVIRGPLHLPVRCG</sequence>
<dbReference type="SUPFAM" id="SSF48264">
    <property type="entry name" value="Cytochrome P450"/>
    <property type="match status" value="1"/>
</dbReference>
<evidence type="ECO:0000256" key="7">
    <source>
        <dbReference type="ARBA" id="ARBA00023033"/>
    </source>
</evidence>
<dbReference type="GO" id="GO:0006707">
    <property type="term" value="P:cholesterol catabolic process"/>
    <property type="evidence" value="ECO:0007669"/>
    <property type="project" value="TreeGrafter"/>
</dbReference>
<evidence type="ECO:0000313" key="8">
    <source>
        <dbReference type="EMBL" id="VBA39832.1"/>
    </source>
</evidence>
<comment type="cofactor">
    <cofactor evidence="1">
        <name>heme</name>
        <dbReference type="ChEBI" id="CHEBI:30413"/>
    </cofactor>
</comment>
<dbReference type="EC" id="1.14.-.-" evidence="8"/>
<dbReference type="Gene3D" id="1.10.630.10">
    <property type="entry name" value="Cytochrome P450"/>
    <property type="match status" value="1"/>
</dbReference>
<dbReference type="Pfam" id="PF00067">
    <property type="entry name" value="p450"/>
    <property type="match status" value="1"/>
</dbReference>
<evidence type="ECO:0000256" key="3">
    <source>
        <dbReference type="ARBA" id="ARBA00022617"/>
    </source>
</evidence>
<keyword evidence="6" id="KW-0408">Iron</keyword>
<comment type="similarity">
    <text evidence="2">Belongs to the cytochrome P450 family.</text>
</comment>
<evidence type="ECO:0000256" key="1">
    <source>
        <dbReference type="ARBA" id="ARBA00001971"/>
    </source>
</evidence>
<evidence type="ECO:0000256" key="4">
    <source>
        <dbReference type="ARBA" id="ARBA00022723"/>
    </source>
</evidence>
<evidence type="ECO:0000256" key="6">
    <source>
        <dbReference type="ARBA" id="ARBA00023004"/>
    </source>
</evidence>
<dbReference type="FunFam" id="1.10.630.10:FF:000018">
    <property type="entry name" value="Cytochrome P450 monooxygenase"/>
    <property type="match status" value="1"/>
</dbReference>
<gene>
    <name evidence="8" type="ORF">LAUMK136_03196</name>
</gene>
<dbReference type="EMBL" id="UPHP01000080">
    <property type="protein sequence ID" value="VBA39832.1"/>
    <property type="molecule type" value="Genomic_DNA"/>
</dbReference>
<dbReference type="GO" id="GO:0020037">
    <property type="term" value="F:heme binding"/>
    <property type="evidence" value="ECO:0007669"/>
    <property type="project" value="InterPro"/>
</dbReference>
<dbReference type="PANTHER" id="PTHR46696:SF4">
    <property type="entry name" value="BIOTIN BIOSYNTHESIS CYTOCHROME P450"/>
    <property type="match status" value="1"/>
</dbReference>
<dbReference type="PRINTS" id="PR00359">
    <property type="entry name" value="BP450"/>
</dbReference>
<dbReference type="RefSeq" id="WP_168990803.1">
    <property type="nucleotide sequence ID" value="NZ_UPHP01000080.1"/>
</dbReference>
<keyword evidence="4" id="KW-0479">Metal-binding</keyword>